<proteinExistence type="predicted"/>
<sequence length="40" mass="4523">MKMKFNLSYFSSGFETLLCLWSTLEQGCPEISSIVFSGKI</sequence>
<dbReference type="EMBL" id="GGEC01055904">
    <property type="protein sequence ID" value="MBX36388.1"/>
    <property type="molecule type" value="Transcribed_RNA"/>
</dbReference>
<organism evidence="1">
    <name type="scientific">Rhizophora mucronata</name>
    <name type="common">Asiatic mangrove</name>
    <dbReference type="NCBI Taxonomy" id="61149"/>
    <lineage>
        <taxon>Eukaryota</taxon>
        <taxon>Viridiplantae</taxon>
        <taxon>Streptophyta</taxon>
        <taxon>Embryophyta</taxon>
        <taxon>Tracheophyta</taxon>
        <taxon>Spermatophyta</taxon>
        <taxon>Magnoliopsida</taxon>
        <taxon>eudicotyledons</taxon>
        <taxon>Gunneridae</taxon>
        <taxon>Pentapetalae</taxon>
        <taxon>rosids</taxon>
        <taxon>fabids</taxon>
        <taxon>Malpighiales</taxon>
        <taxon>Rhizophoraceae</taxon>
        <taxon>Rhizophora</taxon>
    </lineage>
</organism>
<reference evidence="1" key="1">
    <citation type="submission" date="2018-02" db="EMBL/GenBank/DDBJ databases">
        <title>Rhizophora mucronata_Transcriptome.</title>
        <authorList>
            <person name="Meera S.P."/>
            <person name="Sreeshan A."/>
            <person name="Augustine A."/>
        </authorList>
    </citation>
    <scope>NUCLEOTIDE SEQUENCE</scope>
    <source>
        <tissue evidence="1">Leaf</tissue>
    </source>
</reference>
<name>A0A2P2N1P1_RHIMU</name>
<evidence type="ECO:0000313" key="1">
    <source>
        <dbReference type="EMBL" id="MBX36388.1"/>
    </source>
</evidence>
<dbReference type="AlphaFoldDB" id="A0A2P2N1P1"/>
<protein>
    <submittedName>
        <fullName evidence="1">Uncharacterized protein</fullName>
    </submittedName>
</protein>
<accession>A0A2P2N1P1</accession>